<feature type="transmembrane region" description="Helical" evidence="1">
    <location>
        <begin position="42"/>
        <end position="62"/>
    </location>
</feature>
<feature type="signal peptide" evidence="2">
    <location>
        <begin position="1"/>
        <end position="18"/>
    </location>
</feature>
<reference evidence="3 4" key="1">
    <citation type="submission" date="2018-06" db="EMBL/GenBank/DDBJ databases">
        <title>Genomic Encyclopedia of Archaeal and Bacterial Type Strains, Phase II (KMG-II): from individual species to whole genera.</title>
        <authorList>
            <person name="Goeker M."/>
        </authorList>
    </citation>
    <scope>NUCLEOTIDE SEQUENCE [LARGE SCALE GENOMIC DNA]</scope>
    <source>
        <strain evidence="3 4">DSM 13087</strain>
    </source>
</reference>
<evidence type="ECO:0000313" key="3">
    <source>
        <dbReference type="EMBL" id="PZX39553.1"/>
    </source>
</evidence>
<keyword evidence="1" id="KW-0472">Membrane</keyword>
<protein>
    <submittedName>
        <fullName evidence="3">Urease accessory protein</fullName>
    </submittedName>
</protein>
<sequence length="204" mass="20403">MTRYLIAPALLLASPAFAHHPLGGDAPQTVLHGLISGLAHPVIGPDHLAFVVLIGLAAAFAGRALAGPLAFIGATLAGTAILLAGVTLPLAELVITASVVILGALLLTGRAVTGPVALAGFALAGIFHGYAYGEAVIGATPMPVFAYLVGFGTIQFAIAAGVAVFAGKMLREGHGQMQARLAAAVCMGVGLAFLFETAEQLVFG</sequence>
<organism evidence="3 4">
    <name type="scientific">Roseinatronobacter thiooxidans</name>
    <dbReference type="NCBI Taxonomy" id="121821"/>
    <lineage>
        <taxon>Bacteria</taxon>
        <taxon>Pseudomonadati</taxon>
        <taxon>Pseudomonadota</taxon>
        <taxon>Alphaproteobacteria</taxon>
        <taxon>Rhodobacterales</taxon>
        <taxon>Paracoccaceae</taxon>
        <taxon>Roseinatronobacter</taxon>
    </lineage>
</organism>
<dbReference type="STRING" id="121821.GCA_001870675_00650"/>
<evidence type="ECO:0000256" key="1">
    <source>
        <dbReference type="SAM" id="Phobius"/>
    </source>
</evidence>
<dbReference type="AlphaFoldDB" id="A0A2W7PVT9"/>
<dbReference type="Proteomes" id="UP000249364">
    <property type="component" value="Unassembled WGS sequence"/>
</dbReference>
<keyword evidence="1" id="KW-0812">Transmembrane</keyword>
<dbReference type="RefSeq" id="WP_071469495.1">
    <property type="nucleotide sequence ID" value="NZ_MEHT01000015.1"/>
</dbReference>
<dbReference type="InterPro" id="IPR007038">
    <property type="entry name" value="HupE_UreJ"/>
</dbReference>
<accession>A0A2W7PVT9</accession>
<feature type="transmembrane region" description="Helical" evidence="1">
    <location>
        <begin position="145"/>
        <end position="167"/>
    </location>
</feature>
<dbReference type="Pfam" id="PF04955">
    <property type="entry name" value="HupE_UreJ"/>
    <property type="match status" value="1"/>
</dbReference>
<feature type="transmembrane region" description="Helical" evidence="1">
    <location>
        <begin position="116"/>
        <end position="133"/>
    </location>
</feature>
<name>A0A2W7PVT9_9RHOB</name>
<dbReference type="EMBL" id="QKZQ01000013">
    <property type="protein sequence ID" value="PZX39553.1"/>
    <property type="molecule type" value="Genomic_DNA"/>
</dbReference>
<comment type="caution">
    <text evidence="3">The sequence shown here is derived from an EMBL/GenBank/DDBJ whole genome shotgun (WGS) entry which is preliminary data.</text>
</comment>
<feature type="chain" id="PRO_5016106129" evidence="2">
    <location>
        <begin position="19"/>
        <end position="204"/>
    </location>
</feature>
<dbReference type="PIRSF" id="PIRSF016919">
    <property type="entry name" value="HupE_UreJ"/>
    <property type="match status" value="1"/>
</dbReference>
<dbReference type="OrthoDB" id="9808192at2"/>
<keyword evidence="4" id="KW-1185">Reference proteome</keyword>
<gene>
    <name evidence="3" type="ORF">LY56_02723</name>
</gene>
<keyword evidence="1" id="KW-1133">Transmembrane helix</keyword>
<feature type="transmembrane region" description="Helical" evidence="1">
    <location>
        <begin position="179"/>
        <end position="195"/>
    </location>
</feature>
<evidence type="ECO:0000256" key="2">
    <source>
        <dbReference type="SAM" id="SignalP"/>
    </source>
</evidence>
<evidence type="ECO:0000313" key="4">
    <source>
        <dbReference type="Proteomes" id="UP000249364"/>
    </source>
</evidence>
<proteinExistence type="predicted"/>
<keyword evidence="2" id="KW-0732">Signal</keyword>